<evidence type="ECO:0000313" key="2">
    <source>
        <dbReference type="Proteomes" id="UP000770661"/>
    </source>
</evidence>
<name>A0A8J4XSW4_CHIOP</name>
<protein>
    <submittedName>
        <fullName evidence="1">Uncharacterized protein</fullName>
    </submittedName>
</protein>
<evidence type="ECO:0000313" key="1">
    <source>
        <dbReference type="EMBL" id="KAG0712287.1"/>
    </source>
</evidence>
<proteinExistence type="predicted"/>
<dbReference type="AlphaFoldDB" id="A0A8J4XSW4"/>
<dbReference type="Proteomes" id="UP000770661">
    <property type="component" value="Unassembled WGS sequence"/>
</dbReference>
<dbReference type="EMBL" id="JACEEZ010022565">
    <property type="protein sequence ID" value="KAG0712287.1"/>
    <property type="molecule type" value="Genomic_DNA"/>
</dbReference>
<sequence>MERCSSSTSLSCRTDGTSSEMAKAVVGALEDWDLTERIGGMSFDTTSSNTGRNNGACILIEQQLKKDLLYFACRHHVLELLLAAIFTTVMGPTSGPEVTLFKQFQDHWKFIDRSQFESGDAHPHVRPLLDPVDNNWFQSTLINHKGLRDEYRELLELTVIFLGQVPHEE</sequence>
<accession>A0A8J4XSW4</accession>
<comment type="caution">
    <text evidence="1">The sequence shown here is derived from an EMBL/GenBank/DDBJ whole genome shotgun (WGS) entry which is preliminary data.</text>
</comment>
<dbReference type="OrthoDB" id="6773878at2759"/>
<keyword evidence="2" id="KW-1185">Reference proteome</keyword>
<reference evidence="1" key="1">
    <citation type="submission" date="2020-07" db="EMBL/GenBank/DDBJ databases">
        <title>The High-quality genome of the commercially important snow crab, Chionoecetes opilio.</title>
        <authorList>
            <person name="Jeong J.-H."/>
            <person name="Ryu S."/>
        </authorList>
    </citation>
    <scope>NUCLEOTIDE SEQUENCE</scope>
    <source>
        <strain evidence="1">MADBK_172401_WGS</strain>
        <tissue evidence="1">Digestive gland</tissue>
    </source>
</reference>
<gene>
    <name evidence="1" type="ORF">GWK47_018832</name>
</gene>
<organism evidence="1 2">
    <name type="scientific">Chionoecetes opilio</name>
    <name type="common">Atlantic snow crab</name>
    <name type="synonym">Cancer opilio</name>
    <dbReference type="NCBI Taxonomy" id="41210"/>
    <lineage>
        <taxon>Eukaryota</taxon>
        <taxon>Metazoa</taxon>
        <taxon>Ecdysozoa</taxon>
        <taxon>Arthropoda</taxon>
        <taxon>Crustacea</taxon>
        <taxon>Multicrustacea</taxon>
        <taxon>Malacostraca</taxon>
        <taxon>Eumalacostraca</taxon>
        <taxon>Eucarida</taxon>
        <taxon>Decapoda</taxon>
        <taxon>Pleocyemata</taxon>
        <taxon>Brachyura</taxon>
        <taxon>Eubrachyura</taxon>
        <taxon>Majoidea</taxon>
        <taxon>Majidae</taxon>
        <taxon>Chionoecetes</taxon>
    </lineage>
</organism>